<dbReference type="Proteomes" id="UP001209076">
    <property type="component" value="Unassembled WGS sequence"/>
</dbReference>
<dbReference type="EMBL" id="JAOEGN010000009">
    <property type="protein sequence ID" value="MCU0105121.1"/>
    <property type="molecule type" value="Genomic_DNA"/>
</dbReference>
<evidence type="ECO:0000313" key="1">
    <source>
        <dbReference type="EMBL" id="MCU0105121.1"/>
    </source>
</evidence>
<protein>
    <recommendedName>
        <fullName evidence="3">DUF4185 domain-containing protein</fullName>
    </recommendedName>
</protein>
<name>A0ABT2PXE9_9MOLU</name>
<evidence type="ECO:0000313" key="2">
    <source>
        <dbReference type="Proteomes" id="UP001209076"/>
    </source>
</evidence>
<dbReference type="SUPFAM" id="SSF75005">
    <property type="entry name" value="Arabinanase/levansucrase/invertase"/>
    <property type="match status" value="1"/>
</dbReference>
<dbReference type="Gene3D" id="2.115.10.20">
    <property type="entry name" value="Glycosyl hydrolase domain, family 43"/>
    <property type="match status" value="1"/>
</dbReference>
<comment type="caution">
    <text evidence="1">The sequence shown here is derived from an EMBL/GenBank/DDBJ whole genome shotgun (WGS) entry which is preliminary data.</text>
</comment>
<accession>A0ABT2PXE9</accession>
<organism evidence="1 2">
    <name type="scientific">Paracholeplasma vituli</name>
    <dbReference type="NCBI Taxonomy" id="69473"/>
    <lineage>
        <taxon>Bacteria</taxon>
        <taxon>Bacillati</taxon>
        <taxon>Mycoplasmatota</taxon>
        <taxon>Mollicutes</taxon>
        <taxon>Acholeplasmatales</taxon>
        <taxon>Acholeplasmataceae</taxon>
        <taxon>Paracholeplasma</taxon>
    </lineage>
</organism>
<proteinExistence type="predicted"/>
<evidence type="ECO:0008006" key="3">
    <source>
        <dbReference type="Google" id="ProtNLM"/>
    </source>
</evidence>
<dbReference type="RefSeq" id="WP_262096389.1">
    <property type="nucleotide sequence ID" value="NZ_JAOEGN010000009.1"/>
</dbReference>
<keyword evidence="2" id="KW-1185">Reference proteome</keyword>
<dbReference type="PROSITE" id="PS51257">
    <property type="entry name" value="PROKAR_LIPOPROTEIN"/>
    <property type="match status" value="1"/>
</dbReference>
<reference evidence="2" key="1">
    <citation type="submission" date="2023-07" db="EMBL/GenBank/DDBJ databases">
        <title>Novel Mycoplasma species identified in domestic and wild animals.</title>
        <authorList>
            <person name="Volokhov D.V."/>
            <person name="Furtak V.A."/>
            <person name="Zagorodnyaya T.A."/>
        </authorList>
    </citation>
    <scope>NUCLEOTIDE SEQUENCE [LARGE SCALE GENOMIC DNA]</scope>
    <source>
        <strain evidence="2">92-19</strain>
    </source>
</reference>
<gene>
    <name evidence="1" type="ORF">N7603_05570</name>
</gene>
<sequence>MKKFTGLIMLVFSLVILFGCKETEFKHVLGTYEIESATSNGIDITSEYYVYTIELREDKTMRVTINYLNVLTNRESSFTVNKDKVTEKHQNKTYQYTYDAEAKTLTTESTEFGETLVVVLKLKTESNLTKGVDFEGILFGESIDFTKRFNYAPSVLIEEKDGQTIMHIWYCSNRLSGVIVDHIGYRRGVLNAENKWEFSEESYALAPTSGTWDSRHTCDPSVVKGEFNYENETYQYMMAYLGCTTDDYSNNETGIAIAKNPEGPWIKMDHLNPIVPWDRDNQSGSWGTGMPSLLSVDGKGKVLLFYSNSSVGVSVDYYDFSNMATPELIYTRNIVATGLTNPNGTFLNYVGLADFAYDPIQKRLYMSSYTNTKNPPDVTVTRVNSHGAVHYIDGLADMAAVVEAIRTQSYTWQLLDFIGPEDTGYDRNHNLGLVRDAYGYTYDSNNVMVVVSTGNIDYPNDNIFTYRLMGYILKIK</sequence>
<dbReference type="InterPro" id="IPR023296">
    <property type="entry name" value="Glyco_hydro_beta-prop_sf"/>
</dbReference>